<gene>
    <name evidence="1" type="ORF">PIB30_048612</name>
</gene>
<organism evidence="1 2">
    <name type="scientific">Stylosanthes scabra</name>
    <dbReference type="NCBI Taxonomy" id="79078"/>
    <lineage>
        <taxon>Eukaryota</taxon>
        <taxon>Viridiplantae</taxon>
        <taxon>Streptophyta</taxon>
        <taxon>Embryophyta</taxon>
        <taxon>Tracheophyta</taxon>
        <taxon>Spermatophyta</taxon>
        <taxon>Magnoliopsida</taxon>
        <taxon>eudicotyledons</taxon>
        <taxon>Gunneridae</taxon>
        <taxon>Pentapetalae</taxon>
        <taxon>rosids</taxon>
        <taxon>fabids</taxon>
        <taxon>Fabales</taxon>
        <taxon>Fabaceae</taxon>
        <taxon>Papilionoideae</taxon>
        <taxon>50 kb inversion clade</taxon>
        <taxon>dalbergioids sensu lato</taxon>
        <taxon>Dalbergieae</taxon>
        <taxon>Pterocarpus clade</taxon>
        <taxon>Stylosanthes</taxon>
    </lineage>
</organism>
<comment type="caution">
    <text evidence="1">The sequence shown here is derived from an EMBL/GenBank/DDBJ whole genome shotgun (WGS) entry which is preliminary data.</text>
</comment>
<evidence type="ECO:0000313" key="1">
    <source>
        <dbReference type="EMBL" id="MED6123381.1"/>
    </source>
</evidence>
<proteinExistence type="predicted"/>
<keyword evidence="2" id="KW-1185">Reference proteome</keyword>
<name>A0ABU6RH46_9FABA</name>
<evidence type="ECO:0000313" key="2">
    <source>
        <dbReference type="Proteomes" id="UP001341840"/>
    </source>
</evidence>
<sequence length="100" mass="11020">MARPHASRVRAVNLVTFGRSYTSVWRVRATLLVRAHGRASARWPWHVRALALGALGPTSGKVMKPVPTAEFGAEVTGESERNERSATNLKGHCWSLCVRI</sequence>
<accession>A0ABU6RH46</accession>
<dbReference type="Proteomes" id="UP001341840">
    <property type="component" value="Unassembled WGS sequence"/>
</dbReference>
<reference evidence="1 2" key="1">
    <citation type="journal article" date="2023" name="Plants (Basel)">
        <title>Bridging the Gap: Combining Genomics and Transcriptomics Approaches to Understand Stylosanthes scabra, an Orphan Legume from the Brazilian Caatinga.</title>
        <authorList>
            <person name="Ferreira-Neto J.R.C."/>
            <person name="da Silva M.D."/>
            <person name="Binneck E."/>
            <person name="de Melo N.F."/>
            <person name="da Silva R.H."/>
            <person name="de Melo A.L.T.M."/>
            <person name="Pandolfi V."/>
            <person name="Bustamante F.O."/>
            <person name="Brasileiro-Vidal A.C."/>
            <person name="Benko-Iseppon A.M."/>
        </authorList>
    </citation>
    <scope>NUCLEOTIDE SEQUENCE [LARGE SCALE GENOMIC DNA]</scope>
    <source>
        <tissue evidence="1">Leaves</tissue>
    </source>
</reference>
<protein>
    <submittedName>
        <fullName evidence="1">Uncharacterized protein</fullName>
    </submittedName>
</protein>
<dbReference type="EMBL" id="JASCZI010030528">
    <property type="protein sequence ID" value="MED6123381.1"/>
    <property type="molecule type" value="Genomic_DNA"/>
</dbReference>